<evidence type="ECO:0000256" key="1">
    <source>
        <dbReference type="SAM" id="Phobius"/>
    </source>
</evidence>
<accession>A0A7M1RT00</accession>
<dbReference type="Proteomes" id="UP000594004">
    <property type="component" value="Segment"/>
</dbReference>
<dbReference type="KEGG" id="vg:65131695"/>
<feature type="transmembrane region" description="Helical" evidence="1">
    <location>
        <begin position="24"/>
        <end position="56"/>
    </location>
</feature>
<proteinExistence type="predicted"/>
<protein>
    <submittedName>
        <fullName evidence="2">Holin</fullName>
    </submittedName>
</protein>
<evidence type="ECO:0000313" key="3">
    <source>
        <dbReference type="Proteomes" id="UP000594004"/>
    </source>
</evidence>
<keyword evidence="3" id="KW-1185">Reference proteome</keyword>
<organism evidence="2 3">
    <name type="scientific">uncultured phage cr125_1</name>
    <dbReference type="NCBI Taxonomy" id="2772091"/>
    <lineage>
        <taxon>Viruses</taxon>
        <taxon>Duplodnaviria</taxon>
        <taxon>Heunggongvirae</taxon>
        <taxon>Uroviricota</taxon>
        <taxon>Caudoviricetes</taxon>
        <taxon>Crassvirales</taxon>
        <taxon>Suoliviridae</taxon>
        <taxon>Uncouvirinae</taxon>
        <taxon>Aurodevirus</taxon>
        <taxon>Aurodevirus hominis</taxon>
    </lineage>
</organism>
<dbReference type="RefSeq" id="YP_010113187.1">
    <property type="nucleotide sequence ID" value="NC_055900.1"/>
</dbReference>
<dbReference type="GeneID" id="65131695"/>
<dbReference type="EMBL" id="MT774407">
    <property type="protein sequence ID" value="QOR57547.1"/>
    <property type="molecule type" value="Genomic_DNA"/>
</dbReference>
<name>A0A7M1RT00_9CAUD</name>
<sequence>MNYYQLGEYTMPIFKNMFSSAEKFLSAAIGGLISLYSPVYVPIMALAGVIVVNTVYECKVNKKFKDDEFFARSKRLTSKIFYKLRDAIVAICGAFTIEKFIVTSIDLHAIEFIAGAIALVEFFSLLEHLGKLHPKWKIWNILKRVVKKKGEQILDVELDEELSDDTNNSKDN</sequence>
<evidence type="ECO:0000313" key="2">
    <source>
        <dbReference type="EMBL" id="QOR57547.1"/>
    </source>
</evidence>
<keyword evidence="1" id="KW-1133">Transmembrane helix</keyword>
<keyword evidence="1" id="KW-0472">Membrane</keyword>
<keyword evidence="1" id="KW-0812">Transmembrane</keyword>
<reference evidence="2 3" key="1">
    <citation type="submission" date="2020-07" db="EMBL/GenBank/DDBJ databases">
        <title>Taxonomic proposal: Crassvirales, a new order of highly abundant and diverse bacterial viruses.</title>
        <authorList>
            <person name="Shkoporov A.N."/>
            <person name="Stockdale S.R."/>
            <person name="Guerin E."/>
            <person name="Ross R.P."/>
            <person name="Hill C."/>
        </authorList>
    </citation>
    <scope>NUCLEOTIDE SEQUENCE [LARGE SCALE GENOMIC DNA]</scope>
</reference>